<reference evidence="2" key="1">
    <citation type="submission" date="2020-11" db="EMBL/GenBank/DDBJ databases">
        <title>Whole-genome analyses of Nonomuraea sp. K274.</title>
        <authorList>
            <person name="Veyisoglu A."/>
        </authorList>
    </citation>
    <scope>NUCLEOTIDE SEQUENCE</scope>
    <source>
        <strain evidence="2">K274</strain>
    </source>
</reference>
<comment type="caution">
    <text evidence="2">The sequence shown here is derived from an EMBL/GenBank/DDBJ whole genome shotgun (WGS) entry which is preliminary data.</text>
</comment>
<accession>A0A931ADG3</accession>
<organism evidence="2 3">
    <name type="scientific">Nonomuraea cypriaca</name>
    <dbReference type="NCBI Taxonomy" id="1187855"/>
    <lineage>
        <taxon>Bacteria</taxon>
        <taxon>Bacillati</taxon>
        <taxon>Actinomycetota</taxon>
        <taxon>Actinomycetes</taxon>
        <taxon>Streptosporangiales</taxon>
        <taxon>Streptosporangiaceae</taxon>
        <taxon>Nonomuraea</taxon>
    </lineage>
</organism>
<dbReference type="RefSeq" id="WP_195897007.1">
    <property type="nucleotide sequence ID" value="NZ_JADOGI010000058.1"/>
</dbReference>
<evidence type="ECO:0000313" key="2">
    <source>
        <dbReference type="EMBL" id="MBF8188050.1"/>
    </source>
</evidence>
<feature type="region of interest" description="Disordered" evidence="1">
    <location>
        <begin position="56"/>
        <end position="81"/>
    </location>
</feature>
<protein>
    <submittedName>
        <fullName evidence="2">Uncharacterized protein</fullName>
    </submittedName>
</protein>
<sequence length="315" mass="33885">MDERAVAGSRSDRAHIRIGDAEYRCVVLPGVQLTLAESLGEALARARAAGVRVVTSGPTLATGDGDGAGEEDGVGEPAAPPAPEDVLELLRDLRGRDAIAITSVDRRTLWTRAGRDRDATLYAAAFNDADTPAHLVVGLPEGRWRLSRWTPSTGQVETRDADRLSVLRVDAQEIVCVSAVRVPESEIPLTDGWTVAVAGREGAPVSMEALLPEPLDDAATYVRQVQVPLGEWELVLDGVRDAVEVFADGESVGRAAWPPYRFALDRFAGRQVRLEIVVAPSAADRYYRGSPLRGRSSIRSGISRPPRLVRPTIGD</sequence>
<proteinExistence type="predicted"/>
<dbReference type="AlphaFoldDB" id="A0A931ADG3"/>
<name>A0A931ADG3_9ACTN</name>
<gene>
    <name evidence="2" type="ORF">ITP53_20380</name>
</gene>
<keyword evidence="3" id="KW-1185">Reference proteome</keyword>
<evidence type="ECO:0000313" key="3">
    <source>
        <dbReference type="Proteomes" id="UP000605361"/>
    </source>
</evidence>
<dbReference type="Proteomes" id="UP000605361">
    <property type="component" value="Unassembled WGS sequence"/>
</dbReference>
<evidence type="ECO:0000256" key="1">
    <source>
        <dbReference type="SAM" id="MobiDB-lite"/>
    </source>
</evidence>
<dbReference type="EMBL" id="JADOGI010000058">
    <property type="protein sequence ID" value="MBF8188050.1"/>
    <property type="molecule type" value="Genomic_DNA"/>
</dbReference>